<evidence type="ECO:0000313" key="2">
    <source>
        <dbReference type="EMBL" id="MFD0993406.1"/>
    </source>
</evidence>
<dbReference type="RefSeq" id="WP_386107635.1">
    <property type="nucleotide sequence ID" value="NZ_JBHTJR010000047.1"/>
</dbReference>
<organism evidence="2 3">
    <name type="scientific">Tenacibaculum geojense</name>
    <dbReference type="NCBI Taxonomy" id="915352"/>
    <lineage>
        <taxon>Bacteria</taxon>
        <taxon>Pseudomonadati</taxon>
        <taxon>Bacteroidota</taxon>
        <taxon>Flavobacteriia</taxon>
        <taxon>Flavobacteriales</taxon>
        <taxon>Flavobacteriaceae</taxon>
        <taxon>Tenacibaculum</taxon>
    </lineage>
</organism>
<protein>
    <recommendedName>
        <fullName evidence="4">Lipoprotein</fullName>
    </recommendedName>
</protein>
<feature type="chain" id="PRO_5047383389" description="Lipoprotein" evidence="1">
    <location>
        <begin position="22"/>
        <end position="155"/>
    </location>
</feature>
<keyword evidence="3" id="KW-1185">Reference proteome</keyword>
<evidence type="ECO:0000256" key="1">
    <source>
        <dbReference type="SAM" id="SignalP"/>
    </source>
</evidence>
<reference evidence="3" key="1">
    <citation type="journal article" date="2019" name="Int. J. Syst. Evol. Microbiol.">
        <title>The Global Catalogue of Microorganisms (GCM) 10K type strain sequencing project: providing services to taxonomists for standard genome sequencing and annotation.</title>
        <authorList>
            <consortium name="The Broad Institute Genomics Platform"/>
            <consortium name="The Broad Institute Genome Sequencing Center for Infectious Disease"/>
            <person name="Wu L."/>
            <person name="Ma J."/>
        </authorList>
    </citation>
    <scope>NUCLEOTIDE SEQUENCE [LARGE SCALE GENOMIC DNA]</scope>
    <source>
        <strain evidence="3">CCUG 60527</strain>
    </source>
</reference>
<dbReference type="Gene3D" id="3.30.1150.10">
    <property type="match status" value="1"/>
</dbReference>
<evidence type="ECO:0008006" key="4">
    <source>
        <dbReference type="Google" id="ProtNLM"/>
    </source>
</evidence>
<dbReference type="EMBL" id="JBHTJR010000047">
    <property type="protein sequence ID" value="MFD0993406.1"/>
    <property type="molecule type" value="Genomic_DNA"/>
</dbReference>
<dbReference type="Proteomes" id="UP001597062">
    <property type="component" value="Unassembled WGS sequence"/>
</dbReference>
<dbReference type="PROSITE" id="PS51257">
    <property type="entry name" value="PROKAR_LIPOPROTEIN"/>
    <property type="match status" value="1"/>
</dbReference>
<accession>A0ABW3JT07</accession>
<sequence length="155" mass="17360">MTKKSVFFILVVILSSCSFLEADKTNNTIVLDTIIDFTSVDLSPAFLNCESLIDDDRTVCFRQTMQDKMTLGLKDLSLVLEDELQETVMVVLTINSKGSVSLKKVIYPVYFEEKNIRFDHAIEKAIESLPKLAPAIKKGIPVATEYKLPVNIIAN</sequence>
<name>A0ABW3JT07_9FLAO</name>
<comment type="caution">
    <text evidence="2">The sequence shown here is derived from an EMBL/GenBank/DDBJ whole genome shotgun (WGS) entry which is preliminary data.</text>
</comment>
<evidence type="ECO:0000313" key="3">
    <source>
        <dbReference type="Proteomes" id="UP001597062"/>
    </source>
</evidence>
<keyword evidence="1" id="KW-0732">Signal</keyword>
<proteinExistence type="predicted"/>
<feature type="signal peptide" evidence="1">
    <location>
        <begin position="1"/>
        <end position="21"/>
    </location>
</feature>
<gene>
    <name evidence="2" type="ORF">ACFQ1U_09335</name>
</gene>